<dbReference type="GeneID" id="7196328"/>
<keyword evidence="2" id="KW-1133">Transmembrane helix</keyword>
<feature type="signal peptide" evidence="3">
    <location>
        <begin position="1"/>
        <end position="18"/>
    </location>
</feature>
<dbReference type="AlphaFoldDB" id="B7FP52"/>
<protein>
    <submittedName>
        <fullName evidence="4">Uncharacterized protein</fullName>
    </submittedName>
</protein>
<sequence length="671" mass="77119">MKGLLMLALALWFTSNDAVEGQNRFAKLFKMNAEERRNTPGAARSNQPEVSCIGPEKLDIITEELRASEKARDIAVNELATEREKVEQLKADVIELRKDANLRLEQMSRSSESAQRVSAAQEALSKRISEMQVKTNREVEMLKESLGKRDEELKAAERTHNELTKRHKAEVEEEMTKINEKWKGKIEELELVLKRKIEAADEQCQVSAHQGIDEKLQNENDLLSDERKRAKSLEQDLAVLAGEQRVLQQMYSKLELKYEAKLTETDEEKSAYFRKSLDEEVAKQVDQITTKLQSQIAAVKDERDSFVSEMKQKLDSDHFTLIESKEREMADFKRGMEAKVAQVNEEKLSLANRFDSKTGEIEAKWQKAFQSLRKEHEESVKSAESSAKKALDELRRKTEIDTKRVTDSLQQDFESQKQVLNERINTLATAERAHNEAVKDAEFWKRSFNQRSYLNTTHIGSDALDFATKLKVQASEKAAIVRETVLSHYMYSKAYVLKQRDFVHMCTKPYVKMTTVFYQRHLSGHVNSVLVAIRPQYAKHIVPLLNETSVGIVHGREEVTKHVSGAFAEIVYQFRQTCPKLKAAVETAPDKVRINIAHACSEPHRTVEVFLKYTGFLVVLLLRNRLLRLLWLVIRLSLGLAWFFCPFRLLFRRSTKVSVRAETTDGKLSAQ</sequence>
<dbReference type="KEGG" id="pti:PHATRDRAFT_42675"/>
<accession>B7FP52</accession>
<keyword evidence="2" id="KW-0472">Membrane</keyword>
<evidence type="ECO:0000256" key="2">
    <source>
        <dbReference type="SAM" id="Phobius"/>
    </source>
</evidence>
<name>B7FP52_PHATC</name>
<dbReference type="EMBL" id="CM000605">
    <property type="protein sequence ID" value="EEC51111.1"/>
    <property type="molecule type" value="Genomic_DNA"/>
</dbReference>
<evidence type="ECO:0000313" key="4">
    <source>
        <dbReference type="EMBL" id="EEC51111.1"/>
    </source>
</evidence>
<dbReference type="PaxDb" id="2850-Phatr42675"/>
<dbReference type="HOGENOM" id="CLU_409666_0_0_1"/>
<keyword evidence="2" id="KW-0812">Transmembrane</keyword>
<feature type="coiled-coil region" evidence="1">
    <location>
        <begin position="72"/>
        <end position="99"/>
    </location>
</feature>
<keyword evidence="1" id="KW-0175">Coiled coil</keyword>
<dbReference type="STRING" id="556484.B7FP52"/>
<dbReference type="RefSeq" id="XP_002176648.1">
    <property type="nucleotide sequence ID" value="XM_002176612.1"/>
</dbReference>
<dbReference type="Proteomes" id="UP000000759">
    <property type="component" value="Chromosome 1"/>
</dbReference>
<organism evidence="4 5">
    <name type="scientific">Phaeodactylum tricornutum (strain CCAP 1055/1)</name>
    <dbReference type="NCBI Taxonomy" id="556484"/>
    <lineage>
        <taxon>Eukaryota</taxon>
        <taxon>Sar</taxon>
        <taxon>Stramenopiles</taxon>
        <taxon>Ochrophyta</taxon>
        <taxon>Bacillariophyta</taxon>
        <taxon>Bacillariophyceae</taxon>
        <taxon>Bacillariophycidae</taxon>
        <taxon>Naviculales</taxon>
        <taxon>Phaeodactylaceae</taxon>
        <taxon>Phaeodactylum</taxon>
    </lineage>
</organism>
<proteinExistence type="predicted"/>
<feature type="coiled-coil region" evidence="1">
    <location>
        <begin position="139"/>
        <end position="243"/>
    </location>
</feature>
<evidence type="ECO:0000313" key="5">
    <source>
        <dbReference type="Proteomes" id="UP000000759"/>
    </source>
</evidence>
<dbReference type="InParanoid" id="B7FP52"/>
<keyword evidence="3" id="KW-0732">Signal</keyword>
<reference evidence="5" key="2">
    <citation type="submission" date="2008-08" db="EMBL/GenBank/DDBJ databases">
        <authorList>
            <consortium name="Diatom Consortium"/>
            <person name="Grigoriev I."/>
            <person name="Grimwood J."/>
            <person name="Kuo A."/>
            <person name="Otillar R.P."/>
            <person name="Salamov A."/>
            <person name="Detter J.C."/>
            <person name="Lindquist E."/>
            <person name="Shapiro H."/>
            <person name="Lucas S."/>
            <person name="Glavina del Rio T."/>
            <person name="Pitluck S."/>
            <person name="Rokhsar D."/>
            <person name="Bowler C."/>
        </authorList>
    </citation>
    <scope>GENOME REANNOTATION</scope>
    <source>
        <strain evidence="5">CCAP 1055/1</strain>
    </source>
</reference>
<feature type="transmembrane region" description="Helical" evidence="2">
    <location>
        <begin position="629"/>
        <end position="651"/>
    </location>
</feature>
<evidence type="ECO:0000256" key="1">
    <source>
        <dbReference type="SAM" id="Coils"/>
    </source>
</evidence>
<feature type="chain" id="PRO_5002854840" evidence="3">
    <location>
        <begin position="19"/>
        <end position="671"/>
    </location>
</feature>
<keyword evidence="5" id="KW-1185">Reference proteome</keyword>
<evidence type="ECO:0000256" key="3">
    <source>
        <dbReference type="SAM" id="SignalP"/>
    </source>
</evidence>
<reference evidence="4 5" key="1">
    <citation type="journal article" date="2008" name="Nature">
        <title>The Phaeodactylum genome reveals the evolutionary history of diatom genomes.</title>
        <authorList>
            <person name="Bowler C."/>
            <person name="Allen A.E."/>
            <person name="Badger J.H."/>
            <person name="Grimwood J."/>
            <person name="Jabbari K."/>
            <person name="Kuo A."/>
            <person name="Maheswari U."/>
            <person name="Martens C."/>
            <person name="Maumus F."/>
            <person name="Otillar R.P."/>
            <person name="Rayko E."/>
            <person name="Salamov A."/>
            <person name="Vandepoele K."/>
            <person name="Beszteri B."/>
            <person name="Gruber A."/>
            <person name="Heijde M."/>
            <person name="Katinka M."/>
            <person name="Mock T."/>
            <person name="Valentin K."/>
            <person name="Verret F."/>
            <person name="Berges J.A."/>
            <person name="Brownlee C."/>
            <person name="Cadoret J.P."/>
            <person name="Chiovitti A."/>
            <person name="Choi C.J."/>
            <person name="Coesel S."/>
            <person name="De Martino A."/>
            <person name="Detter J.C."/>
            <person name="Durkin C."/>
            <person name="Falciatore A."/>
            <person name="Fournet J."/>
            <person name="Haruta M."/>
            <person name="Huysman M.J."/>
            <person name="Jenkins B.D."/>
            <person name="Jiroutova K."/>
            <person name="Jorgensen R.E."/>
            <person name="Joubert Y."/>
            <person name="Kaplan A."/>
            <person name="Kroger N."/>
            <person name="Kroth P.G."/>
            <person name="La Roche J."/>
            <person name="Lindquist E."/>
            <person name="Lommer M."/>
            <person name="Martin-Jezequel V."/>
            <person name="Lopez P.J."/>
            <person name="Lucas S."/>
            <person name="Mangogna M."/>
            <person name="McGinnis K."/>
            <person name="Medlin L.K."/>
            <person name="Montsant A."/>
            <person name="Oudot-Le Secq M.P."/>
            <person name="Napoli C."/>
            <person name="Obornik M."/>
            <person name="Parker M.S."/>
            <person name="Petit J.L."/>
            <person name="Porcel B.M."/>
            <person name="Poulsen N."/>
            <person name="Robison M."/>
            <person name="Rychlewski L."/>
            <person name="Rynearson T.A."/>
            <person name="Schmutz J."/>
            <person name="Shapiro H."/>
            <person name="Siaut M."/>
            <person name="Stanley M."/>
            <person name="Sussman M.R."/>
            <person name="Taylor A.R."/>
            <person name="Vardi A."/>
            <person name="von Dassow P."/>
            <person name="Vyverman W."/>
            <person name="Willis A."/>
            <person name="Wyrwicz L.S."/>
            <person name="Rokhsar D.S."/>
            <person name="Weissenbach J."/>
            <person name="Armbrust E.V."/>
            <person name="Green B.R."/>
            <person name="Van de Peer Y."/>
            <person name="Grigoriev I.V."/>
        </authorList>
    </citation>
    <scope>NUCLEOTIDE SEQUENCE [LARGE SCALE GENOMIC DNA]</scope>
    <source>
        <strain evidence="4 5">CCAP 1055/1</strain>
    </source>
</reference>
<gene>
    <name evidence="4" type="ORF">PHATRDRAFT_42675</name>
</gene>